<dbReference type="FunFam" id="3.40.640.10:FF:000028">
    <property type="entry name" value="L-seryl-tRNA(Sec) selenium transferase"/>
    <property type="match status" value="1"/>
</dbReference>
<dbReference type="RefSeq" id="WP_123957028.1">
    <property type="nucleotide sequence ID" value="NZ_CP015029.1"/>
</dbReference>
<keyword evidence="4 8" id="KW-0663">Pyridoxal phosphate</keyword>
<reference evidence="12 13" key="2">
    <citation type="submission" date="2018-11" db="EMBL/GenBank/DDBJ databases">
        <title>Genomic Encyclopedia of Type Strains, Phase IV (KMG-IV): sequencing the most valuable type-strain genomes for metagenomic binning, comparative biology and taxonomic classification.</title>
        <authorList>
            <person name="Goeker M."/>
        </authorList>
    </citation>
    <scope>NUCLEOTIDE SEQUENCE [LARGE SCALE GENOMIC DNA]</scope>
    <source>
        <strain evidence="12 13">DSM 25797</strain>
    </source>
</reference>
<dbReference type="InterPro" id="IPR015421">
    <property type="entry name" value="PyrdxlP-dep_Trfase_major"/>
</dbReference>
<dbReference type="Pfam" id="PF03841">
    <property type="entry name" value="SelA"/>
    <property type="match status" value="1"/>
</dbReference>
<dbReference type="Proteomes" id="UP000502287">
    <property type="component" value="Chromosome"/>
</dbReference>
<feature type="domain" description="L-seryl-tRNA selenium transferase N-terminal" evidence="10">
    <location>
        <begin position="5"/>
        <end position="44"/>
    </location>
</feature>
<comment type="function">
    <text evidence="8">Converts seryl-tRNA(Sec) to selenocysteinyl-tRNA(Sec) required for selenoprotein biosynthesis.</text>
</comment>
<dbReference type="Gene3D" id="3.90.1150.180">
    <property type="match status" value="1"/>
</dbReference>
<evidence type="ECO:0000256" key="2">
    <source>
        <dbReference type="ARBA" id="ARBA00022490"/>
    </source>
</evidence>
<evidence type="ECO:0000313" key="14">
    <source>
        <dbReference type="Proteomes" id="UP000502287"/>
    </source>
</evidence>
<dbReference type="NCBIfam" id="TIGR00474">
    <property type="entry name" value="selA"/>
    <property type="match status" value="1"/>
</dbReference>
<evidence type="ECO:0000256" key="9">
    <source>
        <dbReference type="PIRSR" id="PIRSR618319-50"/>
    </source>
</evidence>
<dbReference type="InterPro" id="IPR015424">
    <property type="entry name" value="PyrdxlP-dep_Trfase"/>
</dbReference>
<dbReference type="InterPro" id="IPR025862">
    <property type="entry name" value="SelA_trans_N_dom"/>
</dbReference>
<evidence type="ECO:0000256" key="7">
    <source>
        <dbReference type="ARBA" id="ARBA00044507"/>
    </source>
</evidence>
<evidence type="ECO:0000256" key="3">
    <source>
        <dbReference type="ARBA" id="ARBA00022679"/>
    </source>
</evidence>
<keyword evidence="3 8" id="KW-0808">Transferase</keyword>
<comment type="similarity">
    <text evidence="7 8">Belongs to the SelA family.</text>
</comment>
<keyword evidence="5 8" id="KW-0648">Protein biosynthesis</keyword>
<comment type="subcellular location">
    <subcellularLocation>
        <location evidence="8">Cytoplasm</location>
    </subcellularLocation>
</comment>
<dbReference type="PANTHER" id="PTHR32328">
    <property type="entry name" value="L-SERYL-TRNA(SEC) SELENIUM TRANSFERASE"/>
    <property type="match status" value="1"/>
</dbReference>
<dbReference type="Pfam" id="PF12390">
    <property type="entry name" value="Se-cys_synth_N"/>
    <property type="match status" value="1"/>
</dbReference>
<dbReference type="Gene3D" id="3.40.640.10">
    <property type="entry name" value="Type I PLP-dependent aspartate aminotransferase-like (Major domain)"/>
    <property type="match status" value="1"/>
</dbReference>
<comment type="catalytic activity">
    <reaction evidence="8">
        <text>L-seryl-tRNA(Sec) + selenophosphate + H(+) = L-selenocysteinyl-tRNA(Sec) + phosphate</text>
        <dbReference type="Rhea" id="RHEA:22728"/>
        <dbReference type="Rhea" id="RHEA-COMP:9742"/>
        <dbReference type="Rhea" id="RHEA-COMP:9743"/>
        <dbReference type="ChEBI" id="CHEBI:15378"/>
        <dbReference type="ChEBI" id="CHEBI:16144"/>
        <dbReference type="ChEBI" id="CHEBI:43474"/>
        <dbReference type="ChEBI" id="CHEBI:78533"/>
        <dbReference type="ChEBI" id="CHEBI:78573"/>
        <dbReference type="EC" id="2.9.1.1"/>
    </reaction>
</comment>
<dbReference type="AlphaFoldDB" id="A0AAE7C1H4"/>
<reference evidence="11 14" key="1">
    <citation type="submission" date="2016-03" db="EMBL/GenBank/DDBJ databases">
        <authorList>
            <person name="Hansen M.J."/>
            <person name="Bojesen A.M."/>
            <person name="Planet P."/>
        </authorList>
    </citation>
    <scope>NUCLEOTIDE SEQUENCE [LARGE SCALE GENOMIC DNA]</scope>
    <source>
        <strain evidence="11 14">HPA 21</strain>
    </source>
</reference>
<keyword evidence="6 8" id="KW-0711">Selenium</keyword>
<dbReference type="InterPro" id="IPR018319">
    <property type="entry name" value="SelA-like"/>
</dbReference>
<organism evidence="11 14">
    <name type="scientific">Frederiksenia canicola</name>
    <dbReference type="NCBI Taxonomy" id="123824"/>
    <lineage>
        <taxon>Bacteria</taxon>
        <taxon>Pseudomonadati</taxon>
        <taxon>Pseudomonadota</taxon>
        <taxon>Gammaproteobacteria</taxon>
        <taxon>Pasteurellales</taxon>
        <taxon>Pasteurellaceae</taxon>
        <taxon>Frederiksenia</taxon>
    </lineage>
</organism>
<evidence type="ECO:0000256" key="8">
    <source>
        <dbReference type="HAMAP-Rule" id="MF_00423"/>
    </source>
</evidence>
<evidence type="ECO:0000313" key="11">
    <source>
        <dbReference type="EMBL" id="QIM64335.1"/>
    </source>
</evidence>
<dbReference type="GO" id="GO:0001717">
    <property type="term" value="P:conversion of seryl-tRNAsec to selenocys-tRNAsec"/>
    <property type="evidence" value="ECO:0007669"/>
    <property type="project" value="UniProtKB-UniRule"/>
</dbReference>
<evidence type="ECO:0000313" key="12">
    <source>
        <dbReference type="EMBL" id="RPE93883.1"/>
    </source>
</evidence>
<keyword evidence="2 8" id="KW-0963">Cytoplasm</keyword>
<dbReference type="GO" id="GO:0001514">
    <property type="term" value="P:selenocysteine incorporation"/>
    <property type="evidence" value="ECO:0007669"/>
    <property type="project" value="UniProtKB-UniRule"/>
</dbReference>
<dbReference type="GO" id="GO:0004125">
    <property type="term" value="F:L-seryl-tRNA(Sec) selenium transferase activity"/>
    <property type="evidence" value="ECO:0007669"/>
    <property type="project" value="UniProtKB-UniRule"/>
</dbReference>
<dbReference type="PANTHER" id="PTHR32328:SF0">
    <property type="entry name" value="L-SERYL-TRNA(SEC) SELENIUM TRANSFERASE"/>
    <property type="match status" value="1"/>
</dbReference>
<feature type="modified residue" description="N6-(pyridoxal phosphate)lysine" evidence="8 9">
    <location>
        <position position="294"/>
    </location>
</feature>
<dbReference type="Proteomes" id="UP000276901">
    <property type="component" value="Unassembled WGS sequence"/>
</dbReference>
<dbReference type="KEGG" id="fcl:A4G17_02135"/>
<evidence type="ECO:0000259" key="10">
    <source>
        <dbReference type="Pfam" id="PF12390"/>
    </source>
</evidence>
<evidence type="ECO:0000256" key="5">
    <source>
        <dbReference type="ARBA" id="ARBA00022917"/>
    </source>
</evidence>
<gene>
    <name evidence="8" type="primary">selA</name>
    <name evidence="11" type="ORF">A4G17_02135</name>
    <name evidence="12" type="ORF">EDC49_1400</name>
</gene>
<protein>
    <recommendedName>
        <fullName evidence="8">L-seryl-tRNA(Sec) selenium transferase</fullName>
        <ecNumber evidence="8">2.9.1.1</ecNumber>
    </recommendedName>
    <alternativeName>
        <fullName evidence="8">Selenocysteine synthase</fullName>
        <shortName evidence="8">Sec synthase</shortName>
    </alternativeName>
    <alternativeName>
        <fullName evidence="8">Selenocysteinyl-tRNA(Sec) synthase</fullName>
    </alternativeName>
</protein>
<dbReference type="EMBL" id="RKQT01000002">
    <property type="protein sequence ID" value="RPE93883.1"/>
    <property type="molecule type" value="Genomic_DNA"/>
</dbReference>
<keyword evidence="13" id="KW-1185">Reference proteome</keyword>
<dbReference type="InterPro" id="IPR004534">
    <property type="entry name" value="SelA_trans"/>
</dbReference>
<sequence length="466" mass="51598">MQNLFRAIPSVDKLLKTPQGSALVAEFGHHAFVDQARSLIEQIRHQIQQDQSLPDVIQTENGIFDVISDRLQAQKQVAIKKVFNLTGTVLHTNLGRGLWSQGAIAAATDAMKHNVALEFDIDAGKRSHRDLYISQLLQQITGAEAACVVNNNAAAVLLMLATFAQGKEVIVSRGELVEIGGAFRIPDIMQQAGCKLVEVGTTNRTHLRDYRHAINENTAFLMKIHTSNFHIQGFTASVSEEELVELGKEFDLPVISDLGSGSLADLTAFNLPEEPMVQQKIAEGVDLVSFSGDKLLSGPQAGIIIGKKALIDRLQQHPLKRVLRCDKVILSALEATLRHYLFPDKLAENLPTLQLLTQSLENLQYKAEQLKTTLHKRLDSRYLLQIEPSLAQIGSGALPTEQIPSIAVTISASKQSDLLDLEKHFKTYPQPIIARIHQQKMWLDLRSVAEFGELVEMLETKQAIKL</sequence>
<dbReference type="EC" id="2.9.1.1" evidence="8"/>
<evidence type="ECO:0000256" key="4">
    <source>
        <dbReference type="ARBA" id="ARBA00022898"/>
    </source>
</evidence>
<accession>A0AAE7C1H4</accession>
<proteinExistence type="inferred from homology"/>
<dbReference type="EMBL" id="CP015029">
    <property type="protein sequence ID" value="QIM64335.1"/>
    <property type="molecule type" value="Genomic_DNA"/>
</dbReference>
<evidence type="ECO:0000256" key="1">
    <source>
        <dbReference type="ARBA" id="ARBA00001933"/>
    </source>
</evidence>
<dbReference type="GO" id="GO:0005737">
    <property type="term" value="C:cytoplasm"/>
    <property type="evidence" value="ECO:0007669"/>
    <property type="project" value="UniProtKB-SubCell"/>
</dbReference>
<dbReference type="HAMAP" id="MF_00423">
    <property type="entry name" value="SelA"/>
    <property type="match status" value="1"/>
</dbReference>
<comment type="pathway">
    <text evidence="8">Aminoacyl-tRNA biosynthesis; selenocysteinyl-tRNA(Sec) biosynthesis; selenocysteinyl-tRNA(Sec) from L-seryl-tRNA(Sec) (bacterial route): step 1/1.</text>
</comment>
<evidence type="ECO:0000256" key="6">
    <source>
        <dbReference type="ARBA" id="ARBA00023266"/>
    </source>
</evidence>
<evidence type="ECO:0000313" key="13">
    <source>
        <dbReference type="Proteomes" id="UP000276901"/>
    </source>
</evidence>
<name>A0AAE7C1H4_9PAST</name>
<dbReference type="SUPFAM" id="SSF53383">
    <property type="entry name" value="PLP-dependent transferases"/>
    <property type="match status" value="1"/>
</dbReference>
<comment type="cofactor">
    <cofactor evidence="1 8 9">
        <name>pyridoxal 5'-phosphate</name>
        <dbReference type="ChEBI" id="CHEBI:597326"/>
    </cofactor>
</comment>